<keyword evidence="1" id="KW-0472">Membrane</keyword>
<evidence type="ECO:0000256" key="1">
    <source>
        <dbReference type="SAM" id="Phobius"/>
    </source>
</evidence>
<dbReference type="STRING" id="3068.D8UMW5"/>
<dbReference type="KEGG" id="vcn:VOLCADRAFT_72167"/>
<dbReference type="PANTHER" id="PTHR42823">
    <property type="entry name" value="ATP SYNTHASE SUBUNIT A, CHLOROPLASTIC"/>
    <property type="match status" value="1"/>
</dbReference>
<dbReference type="Proteomes" id="UP000001058">
    <property type="component" value="Unassembled WGS sequence"/>
</dbReference>
<accession>D8UMW5</accession>
<organism evidence="3">
    <name type="scientific">Volvox carteri f. nagariensis</name>
    <dbReference type="NCBI Taxonomy" id="3068"/>
    <lineage>
        <taxon>Eukaryota</taxon>
        <taxon>Viridiplantae</taxon>
        <taxon>Chlorophyta</taxon>
        <taxon>core chlorophytes</taxon>
        <taxon>Chlorophyceae</taxon>
        <taxon>CS clade</taxon>
        <taxon>Chlamydomonadales</taxon>
        <taxon>Volvocaceae</taxon>
        <taxon>Volvox</taxon>
    </lineage>
</organism>
<sequence length="88" mass="10133">MNPLLEIAEVSVGQHYYWELGGYELHGQVLITSWVVLAIIATLSLLGNRDLKPTPDGFQNFTELVTEFIRDLAKTQIGEEDYLKWYLF</sequence>
<keyword evidence="1" id="KW-1133">Transmembrane helix</keyword>
<dbReference type="GO" id="GO:0015078">
    <property type="term" value="F:proton transmembrane transporter activity"/>
    <property type="evidence" value="ECO:0007669"/>
    <property type="project" value="InterPro"/>
</dbReference>
<dbReference type="EMBL" id="GL379472">
    <property type="protein sequence ID" value="EFJ38934.1"/>
    <property type="molecule type" value="Genomic_DNA"/>
</dbReference>
<dbReference type="GO" id="GO:0045259">
    <property type="term" value="C:proton-transporting ATP synthase complex"/>
    <property type="evidence" value="ECO:0007669"/>
    <property type="project" value="InterPro"/>
</dbReference>
<dbReference type="GO" id="GO:0015986">
    <property type="term" value="P:proton motive force-driven ATP synthesis"/>
    <property type="evidence" value="ECO:0007669"/>
    <property type="project" value="InterPro"/>
</dbReference>
<dbReference type="OrthoDB" id="2303at2759"/>
<gene>
    <name evidence="2" type="ORF">VOLCADRAFT_72167</name>
</gene>
<dbReference type="AlphaFoldDB" id="D8UMW5"/>
<dbReference type="InParanoid" id="D8UMW5"/>
<dbReference type="InterPro" id="IPR045082">
    <property type="entry name" value="ATP_syn_F0_a_bact/chloroplast"/>
</dbReference>
<keyword evidence="3" id="KW-1185">Reference proteome</keyword>
<evidence type="ECO:0000313" key="3">
    <source>
        <dbReference type="Proteomes" id="UP000001058"/>
    </source>
</evidence>
<name>D8UMW5_VOLCA</name>
<feature type="transmembrane region" description="Helical" evidence="1">
    <location>
        <begin position="25"/>
        <end position="46"/>
    </location>
</feature>
<dbReference type="RefSeq" id="XP_002960001.1">
    <property type="nucleotide sequence ID" value="XM_002959955.1"/>
</dbReference>
<dbReference type="eggNOG" id="KOG4665">
    <property type="taxonomic scope" value="Eukaryota"/>
</dbReference>
<protein>
    <recommendedName>
        <fullName evidence="4">F0F1 ATP synthase subunit A</fullName>
    </recommendedName>
</protein>
<evidence type="ECO:0008006" key="4">
    <source>
        <dbReference type="Google" id="ProtNLM"/>
    </source>
</evidence>
<reference evidence="2 3" key="1">
    <citation type="journal article" date="2010" name="Science">
        <title>Genomic analysis of organismal complexity in the multicellular green alga Volvox carteri.</title>
        <authorList>
            <person name="Prochnik S.E."/>
            <person name="Umen J."/>
            <person name="Nedelcu A.M."/>
            <person name="Hallmann A."/>
            <person name="Miller S.M."/>
            <person name="Nishii I."/>
            <person name="Ferris P."/>
            <person name="Kuo A."/>
            <person name="Mitros T."/>
            <person name="Fritz-Laylin L.K."/>
            <person name="Hellsten U."/>
            <person name="Chapman J."/>
            <person name="Simakov O."/>
            <person name="Rensing S.A."/>
            <person name="Terry A."/>
            <person name="Pangilinan J."/>
            <person name="Kapitonov V."/>
            <person name="Jurka J."/>
            <person name="Salamov A."/>
            <person name="Shapiro H."/>
            <person name="Schmutz J."/>
            <person name="Grimwood J."/>
            <person name="Lindquist E."/>
            <person name="Lucas S."/>
            <person name="Grigoriev I.V."/>
            <person name="Schmitt R."/>
            <person name="Kirk D."/>
            <person name="Rokhsar D.S."/>
        </authorList>
    </citation>
    <scope>NUCLEOTIDE SEQUENCE [LARGE SCALE GENOMIC DNA]</scope>
    <source>
        <strain evidence="3">f. Nagariensis / Eve</strain>
    </source>
</reference>
<dbReference type="GeneID" id="9615105"/>
<keyword evidence="1" id="KW-0812">Transmembrane</keyword>
<dbReference type="PANTHER" id="PTHR42823:SF3">
    <property type="entry name" value="ATP SYNTHASE SUBUNIT A, CHLOROPLASTIC"/>
    <property type="match status" value="1"/>
</dbReference>
<proteinExistence type="predicted"/>
<evidence type="ECO:0000313" key="2">
    <source>
        <dbReference type="EMBL" id="EFJ38934.1"/>
    </source>
</evidence>